<evidence type="ECO:0008006" key="4">
    <source>
        <dbReference type="Google" id="ProtNLM"/>
    </source>
</evidence>
<gene>
    <name evidence="2" type="ordered locus">Mvan_4947</name>
</gene>
<evidence type="ECO:0000313" key="3">
    <source>
        <dbReference type="Proteomes" id="UP000009159"/>
    </source>
</evidence>
<dbReference type="AlphaFoldDB" id="A1TEW9"/>
<dbReference type="InterPro" id="IPR008567">
    <property type="entry name" value="BKACE"/>
</dbReference>
<evidence type="ECO:0000256" key="1">
    <source>
        <dbReference type="SAM" id="MobiDB-lite"/>
    </source>
</evidence>
<dbReference type="eggNOG" id="COG3246">
    <property type="taxonomic scope" value="Bacteria"/>
</dbReference>
<accession>A1TEW9</accession>
<protein>
    <recommendedName>
        <fullName evidence="4">3-keto-5-aminohexanoate cleavage enzyme</fullName>
    </recommendedName>
</protein>
<dbReference type="InterPro" id="IPR013785">
    <property type="entry name" value="Aldolase_TIM"/>
</dbReference>
<dbReference type="GO" id="GO:0043720">
    <property type="term" value="F:3-keto-5-aminohexanoate cleavage activity"/>
    <property type="evidence" value="ECO:0007669"/>
    <property type="project" value="InterPro"/>
</dbReference>
<evidence type="ECO:0000313" key="2">
    <source>
        <dbReference type="EMBL" id="ABM15719.1"/>
    </source>
</evidence>
<name>A1TEW9_MYCVP</name>
<dbReference type="PANTHER" id="PTHR37418:SF1">
    <property type="entry name" value="3-KETO-5-AMINOHEXANOATE CLEAVAGE PROTEIN"/>
    <property type="match status" value="1"/>
</dbReference>
<dbReference type="HOGENOM" id="CLU_098986_0_0_11"/>
<dbReference type="EMBL" id="CP000511">
    <property type="protein sequence ID" value="ABM15719.1"/>
    <property type="molecule type" value="Genomic_DNA"/>
</dbReference>
<organism evidence="2 3">
    <name type="scientific">Mycolicibacterium vanbaalenii (strain DSM 7251 / JCM 13017 / BCRC 16820 / KCTC 9966 / NRRL B-24157 / PYR-1)</name>
    <name type="common">Mycobacterium vanbaalenii</name>
    <dbReference type="NCBI Taxonomy" id="350058"/>
    <lineage>
        <taxon>Bacteria</taxon>
        <taxon>Bacillati</taxon>
        <taxon>Actinomycetota</taxon>
        <taxon>Actinomycetes</taxon>
        <taxon>Mycobacteriales</taxon>
        <taxon>Mycobacteriaceae</taxon>
        <taxon>Mycolicibacterium</taxon>
    </lineage>
</organism>
<sequence length="268" mass="28257">MKRSASECTRPPPHIKRPTPNGDKMGDMVTAGVYLKACINGARTPDQHPRLPVTPDQLAAEAVAAHRAGASAVHMHPKTADGVDSLLAREVDAAVAAVRHTLPGLPLGVTTGYWALPDAEQRLRAVESWSVLPDFASLNWHEPGSPELARLLLSRGLGVEVGLFHADAARSWAASDVTQHCMRVMVELGADGDTTTADELLGIVATAGSPAPVLLHGLDESCWPLLEHARVRGVQTRIGMEDTLVLPDGSTAEGNAALVAAAVELLSR</sequence>
<reference evidence="2" key="1">
    <citation type="submission" date="2006-12" db="EMBL/GenBank/DDBJ databases">
        <title>Complete sequence of Mycobacterium vanbaalenii PYR-1.</title>
        <authorList>
            <consortium name="US DOE Joint Genome Institute"/>
            <person name="Copeland A."/>
            <person name="Lucas S."/>
            <person name="Lapidus A."/>
            <person name="Barry K."/>
            <person name="Detter J.C."/>
            <person name="Glavina del Rio T."/>
            <person name="Hammon N."/>
            <person name="Israni S."/>
            <person name="Dalin E."/>
            <person name="Tice H."/>
            <person name="Pitluck S."/>
            <person name="Singan V."/>
            <person name="Schmutz J."/>
            <person name="Larimer F."/>
            <person name="Land M."/>
            <person name="Hauser L."/>
            <person name="Kyrpides N."/>
            <person name="Anderson I.J."/>
            <person name="Miller C."/>
            <person name="Richardson P."/>
        </authorList>
    </citation>
    <scope>NUCLEOTIDE SEQUENCE [LARGE SCALE GENOMIC DNA]</scope>
    <source>
        <strain evidence="2">PYR-1</strain>
    </source>
</reference>
<feature type="region of interest" description="Disordered" evidence="1">
    <location>
        <begin position="1"/>
        <end position="27"/>
    </location>
</feature>
<dbReference type="Pfam" id="PF05853">
    <property type="entry name" value="BKACE"/>
    <property type="match status" value="1"/>
</dbReference>
<dbReference type="Proteomes" id="UP000009159">
    <property type="component" value="Chromosome"/>
</dbReference>
<dbReference type="PANTHER" id="PTHR37418">
    <property type="entry name" value="3-KETO-5-AMINOHEXANOATE CLEAVAGE ENZYME-RELATED"/>
    <property type="match status" value="1"/>
</dbReference>
<keyword evidence="3" id="KW-1185">Reference proteome</keyword>
<proteinExistence type="predicted"/>
<dbReference type="STRING" id="350058.Mvan_4947"/>
<dbReference type="Gene3D" id="3.20.20.70">
    <property type="entry name" value="Aldolase class I"/>
    <property type="match status" value="1"/>
</dbReference>
<dbReference type="KEGG" id="mva:Mvan_4947"/>